<evidence type="ECO:0000313" key="10">
    <source>
        <dbReference type="EMBL" id="VWC63376.1"/>
    </source>
</evidence>
<evidence type="ECO:0000256" key="1">
    <source>
        <dbReference type="ARBA" id="ARBA00004370"/>
    </source>
</evidence>
<keyword evidence="8 9" id="KW-0449">Lipoprotein</keyword>
<dbReference type="GO" id="GO:0015562">
    <property type="term" value="F:efflux transmembrane transporter activity"/>
    <property type="evidence" value="ECO:0007669"/>
    <property type="project" value="InterPro"/>
</dbReference>
<evidence type="ECO:0000256" key="4">
    <source>
        <dbReference type="ARBA" id="ARBA00022692"/>
    </source>
</evidence>
<accession>A0A6P2TRZ9</accession>
<dbReference type="RefSeq" id="WP_174950239.1">
    <property type="nucleotide sequence ID" value="NZ_CABVQH010000005.1"/>
</dbReference>
<keyword evidence="5 9" id="KW-0732">Signal</keyword>
<keyword evidence="7 9" id="KW-0564">Palmitate</keyword>
<dbReference type="Gene3D" id="1.20.1600.10">
    <property type="entry name" value="Outer membrane efflux proteins (OEP)"/>
    <property type="match status" value="1"/>
</dbReference>
<proteinExistence type="inferred from homology"/>
<gene>
    <name evidence="10" type="ORF">BLA18109_01873</name>
</gene>
<evidence type="ECO:0000256" key="6">
    <source>
        <dbReference type="ARBA" id="ARBA00023136"/>
    </source>
</evidence>
<name>A0A6P2TRZ9_BURL3</name>
<dbReference type="PANTHER" id="PTHR30203">
    <property type="entry name" value="OUTER MEMBRANE CATION EFFLUX PROTEIN"/>
    <property type="match status" value="1"/>
</dbReference>
<feature type="signal peptide" evidence="9">
    <location>
        <begin position="1"/>
        <end position="20"/>
    </location>
</feature>
<comment type="subcellular location">
    <subcellularLocation>
        <location evidence="9">Cell membrane</location>
        <topology evidence="9">Lipid-anchor</topology>
    </subcellularLocation>
    <subcellularLocation>
        <location evidence="1">Membrane</location>
    </subcellularLocation>
</comment>
<sequence length="485" mass="52016">MKRSCLILALIASLQLAGCASDGGLTSHGRMLDPAAIKLGHAADAAAAANAKASAADWPAPNWWRSFRDPQLDGLIERAYAGSPTLEQARARIGRASAMLSAQRAAGGAYLGADGAVERQRFSNNGLYPAPLAGSVHTSADLALNFRYEFDFWGLNRNRVKAQLSRVAAERLEARAIELTLASAVCQSYVDLARTEQQLVLAQRNVALREREVALLRARIGEGLDTTVAQKEASAAVPMARADVEALRNQATLLRHQLAVLAGEDPAASERIAVPTLRLDSALALPPRLDADLVAHRPEIAAQRMRVEAASRDVDAAHAEFYPNIDLVASGGLDALDASNLFQAGSKIFGFGVAVHLPIFDAGRLRAGLAISNADYDAEVALYNKLVLDAFRDVADQVSTWRSLDARQAEHALALRELQDTVKVASARHREGLTNRLVVLNVEDRLLAQQRADVDLDARRLQTAIQLYRALGGGIDLSAPTNSAS</sequence>
<evidence type="ECO:0000256" key="9">
    <source>
        <dbReference type="RuleBase" id="RU362097"/>
    </source>
</evidence>
<dbReference type="PANTHER" id="PTHR30203:SF20">
    <property type="entry name" value="MULTIDRUG RESISTANCE OUTER MEMBRANE PROTEIN MDTP-RELATED"/>
    <property type="match status" value="1"/>
</dbReference>
<evidence type="ECO:0000256" key="3">
    <source>
        <dbReference type="ARBA" id="ARBA00022452"/>
    </source>
</evidence>
<protein>
    <submittedName>
        <fullName evidence="10">RND efflux system outer membrane lipoprotein</fullName>
    </submittedName>
</protein>
<comment type="similarity">
    <text evidence="2 9">Belongs to the outer membrane factor (OMF) (TC 1.B.17) family.</text>
</comment>
<keyword evidence="4 9" id="KW-0812">Transmembrane</keyword>
<feature type="chain" id="PRO_5027157688" evidence="9">
    <location>
        <begin position="21"/>
        <end position="485"/>
    </location>
</feature>
<evidence type="ECO:0000313" key="11">
    <source>
        <dbReference type="Proteomes" id="UP000494260"/>
    </source>
</evidence>
<keyword evidence="3 9" id="KW-1134">Transmembrane beta strand</keyword>
<keyword evidence="6 9" id="KW-0472">Membrane</keyword>
<dbReference type="Gene3D" id="2.20.200.10">
    <property type="entry name" value="Outer membrane efflux proteins (OEP)"/>
    <property type="match status" value="1"/>
</dbReference>
<reference evidence="10 11" key="1">
    <citation type="submission" date="2019-09" db="EMBL/GenBank/DDBJ databases">
        <authorList>
            <person name="Depoorter E."/>
        </authorList>
    </citation>
    <scope>NUCLEOTIDE SEQUENCE [LARGE SCALE GENOMIC DNA]</scope>
    <source>
        <strain evidence="10">R-18109</strain>
    </source>
</reference>
<dbReference type="SUPFAM" id="SSF56954">
    <property type="entry name" value="Outer membrane efflux proteins (OEP)"/>
    <property type="match status" value="1"/>
</dbReference>
<organism evidence="10 11">
    <name type="scientific">Burkholderia lata (strain ATCC 17760 / DSM 23089 / LMG 22485 / NCIMB 9086 / R18194 / 383)</name>
    <dbReference type="NCBI Taxonomy" id="482957"/>
    <lineage>
        <taxon>Bacteria</taxon>
        <taxon>Pseudomonadati</taxon>
        <taxon>Pseudomonadota</taxon>
        <taxon>Betaproteobacteria</taxon>
        <taxon>Burkholderiales</taxon>
        <taxon>Burkholderiaceae</taxon>
        <taxon>Burkholderia</taxon>
        <taxon>Burkholderia cepacia complex</taxon>
    </lineage>
</organism>
<dbReference type="Pfam" id="PF02321">
    <property type="entry name" value="OEP"/>
    <property type="match status" value="2"/>
</dbReference>
<dbReference type="InterPro" id="IPR010131">
    <property type="entry name" value="MdtP/NodT-like"/>
</dbReference>
<dbReference type="GO" id="GO:0005886">
    <property type="term" value="C:plasma membrane"/>
    <property type="evidence" value="ECO:0007669"/>
    <property type="project" value="UniProtKB-SubCell"/>
</dbReference>
<dbReference type="NCBIfam" id="TIGR01845">
    <property type="entry name" value="outer_NodT"/>
    <property type="match status" value="1"/>
</dbReference>
<evidence type="ECO:0000256" key="5">
    <source>
        <dbReference type="ARBA" id="ARBA00022729"/>
    </source>
</evidence>
<dbReference type="Proteomes" id="UP000494260">
    <property type="component" value="Unassembled WGS sequence"/>
</dbReference>
<dbReference type="AlphaFoldDB" id="A0A6P2TRZ9"/>
<evidence type="ECO:0000256" key="8">
    <source>
        <dbReference type="ARBA" id="ARBA00023288"/>
    </source>
</evidence>
<evidence type="ECO:0000256" key="7">
    <source>
        <dbReference type="ARBA" id="ARBA00023139"/>
    </source>
</evidence>
<evidence type="ECO:0000256" key="2">
    <source>
        <dbReference type="ARBA" id="ARBA00007613"/>
    </source>
</evidence>
<dbReference type="InterPro" id="IPR003423">
    <property type="entry name" value="OMP_efflux"/>
</dbReference>
<dbReference type="EMBL" id="CABVQH010000005">
    <property type="protein sequence ID" value="VWC63376.1"/>
    <property type="molecule type" value="Genomic_DNA"/>
</dbReference>